<dbReference type="AlphaFoldDB" id="A0A510J862"/>
<dbReference type="Proteomes" id="UP000321606">
    <property type="component" value="Chromosome"/>
</dbReference>
<sequence>MLKKDTLYICFHKPKSLVGFLISAWTLGNYSHCEFVYNNEVYLANPGGVRKEPYIPKKNFDIYEASALVNIDKIMEFFEMTKGSGYDYKGIIESQLFFAGNGHNLDEFFCSEWCLNAIDYALNYRLQYGKRAMTKKGYNKFNPERLYKYLKKINLINGKEA</sequence>
<accession>A0A510J862</accession>
<dbReference type="RefSeq" id="WP_036056009.1">
    <property type="nucleotide sequence ID" value="NZ_AP019822.1"/>
</dbReference>
<dbReference type="STRING" id="714315.GCA_000516535_00394"/>
<evidence type="ECO:0000313" key="1">
    <source>
        <dbReference type="EMBL" id="BBM35469.1"/>
    </source>
</evidence>
<dbReference type="Gene3D" id="3.90.1720.10">
    <property type="entry name" value="endopeptidase domain like (from Nostoc punctiforme)"/>
    <property type="match status" value="1"/>
</dbReference>
<gene>
    <name evidence="1" type="ORF">JCM16774_0382</name>
</gene>
<dbReference type="OrthoDB" id="95478at2"/>
<dbReference type="KEGG" id="lgo:JCM16774_0382"/>
<proteinExistence type="predicted"/>
<protein>
    <submittedName>
        <fullName evidence="1">Uncharacterized protein</fullName>
    </submittedName>
</protein>
<organism evidence="1 2">
    <name type="scientific">Pseudoleptotrichia goodfellowii</name>
    <dbReference type="NCBI Taxonomy" id="157692"/>
    <lineage>
        <taxon>Bacteria</taxon>
        <taxon>Fusobacteriati</taxon>
        <taxon>Fusobacteriota</taxon>
        <taxon>Fusobacteriia</taxon>
        <taxon>Fusobacteriales</taxon>
        <taxon>Leptotrichiaceae</taxon>
        <taxon>Pseudoleptotrichia</taxon>
    </lineage>
</organism>
<dbReference type="EMBL" id="AP019822">
    <property type="protein sequence ID" value="BBM35469.1"/>
    <property type="molecule type" value="Genomic_DNA"/>
</dbReference>
<name>A0A510J862_9FUSO</name>
<evidence type="ECO:0000313" key="2">
    <source>
        <dbReference type="Proteomes" id="UP000321606"/>
    </source>
</evidence>
<reference evidence="1 2" key="1">
    <citation type="submission" date="2019-07" db="EMBL/GenBank/DDBJ databases">
        <title>Complete Genome Sequence of Leptotrichia goodfellowii Strain JCM 16774.</title>
        <authorList>
            <person name="Watanabe S."/>
            <person name="Cui L."/>
        </authorList>
    </citation>
    <scope>NUCLEOTIDE SEQUENCE [LARGE SCALE GENOMIC DNA]</scope>
    <source>
        <strain evidence="1 2">JCM16774</strain>
    </source>
</reference>